<proteinExistence type="predicted"/>
<dbReference type="InterPro" id="IPR056130">
    <property type="entry name" value="DUF7713"/>
</dbReference>
<accession>A0ABW9B6K4</accession>
<feature type="domain" description="DUF7713" evidence="3">
    <location>
        <begin position="128"/>
        <end position="192"/>
    </location>
</feature>
<keyword evidence="5" id="KW-1185">Reference proteome</keyword>
<gene>
    <name evidence="4" type="ORF">PQR57_45445</name>
</gene>
<feature type="domain" description="DUF7685" evidence="1">
    <location>
        <begin position="5"/>
        <end position="42"/>
    </location>
</feature>
<dbReference type="RefSeq" id="WP_408183067.1">
    <property type="nucleotide sequence ID" value="NZ_JAQQEZ010000083.1"/>
</dbReference>
<evidence type="ECO:0000259" key="1">
    <source>
        <dbReference type="Pfam" id="PF24734"/>
    </source>
</evidence>
<dbReference type="InterPro" id="IPR056102">
    <property type="entry name" value="DUF7685"/>
</dbReference>
<dbReference type="EMBL" id="JAQQEZ010000083">
    <property type="protein sequence ID" value="MFM0008143.1"/>
    <property type="molecule type" value="Genomic_DNA"/>
</dbReference>
<sequence>MTEHTCASCGARMPPYDIVNAASSDGTYRLLCSRCFNEHIARWADVVGFKHPQFTPVRLLDADGRSHEFHFRSLLLGDQLSLEAFELAGNHESEGYRFQILGEPQSDPFVLLGKLVQKMMRALSMEHLHEDASGLQVAGTMVRGRIEWNGVEGGRLPCVVIDGRRVEWNDFGAILMAFEGWQFRLELLDPSDEA</sequence>
<dbReference type="Pfam" id="PF24734">
    <property type="entry name" value="DUF7685"/>
    <property type="match status" value="1"/>
</dbReference>
<feature type="domain" description="DUF7686" evidence="2">
    <location>
        <begin position="51"/>
        <end position="124"/>
    </location>
</feature>
<reference evidence="4 5" key="1">
    <citation type="journal article" date="2024" name="Chem. Sci.">
        <title>Discovery of megapolipeptins by genome mining of a Burkholderiales bacteria collection.</title>
        <authorList>
            <person name="Paulo B.S."/>
            <person name="Recchia M.J.J."/>
            <person name="Lee S."/>
            <person name="Fergusson C.H."/>
            <person name="Romanowski S.B."/>
            <person name="Hernandez A."/>
            <person name="Krull N."/>
            <person name="Liu D.Y."/>
            <person name="Cavanagh H."/>
            <person name="Bos A."/>
            <person name="Gray C.A."/>
            <person name="Murphy B.T."/>
            <person name="Linington R.G."/>
            <person name="Eustaquio A.S."/>
        </authorList>
    </citation>
    <scope>NUCLEOTIDE SEQUENCE [LARGE SCALE GENOMIC DNA]</scope>
    <source>
        <strain evidence="4 5">RL17-350-BIC-A</strain>
    </source>
</reference>
<evidence type="ECO:0000313" key="4">
    <source>
        <dbReference type="EMBL" id="MFM0008143.1"/>
    </source>
</evidence>
<organism evidence="4 5">
    <name type="scientific">Paraburkholderia dipogonis</name>
    <dbReference type="NCBI Taxonomy" id="1211383"/>
    <lineage>
        <taxon>Bacteria</taxon>
        <taxon>Pseudomonadati</taxon>
        <taxon>Pseudomonadota</taxon>
        <taxon>Betaproteobacteria</taxon>
        <taxon>Burkholderiales</taxon>
        <taxon>Burkholderiaceae</taxon>
        <taxon>Paraburkholderia</taxon>
    </lineage>
</organism>
<evidence type="ECO:0000259" key="2">
    <source>
        <dbReference type="Pfam" id="PF24735"/>
    </source>
</evidence>
<dbReference type="Proteomes" id="UP001629230">
    <property type="component" value="Unassembled WGS sequence"/>
</dbReference>
<evidence type="ECO:0000259" key="3">
    <source>
        <dbReference type="Pfam" id="PF24828"/>
    </source>
</evidence>
<dbReference type="Pfam" id="PF24828">
    <property type="entry name" value="DUF7713"/>
    <property type="match status" value="1"/>
</dbReference>
<dbReference type="Pfam" id="PF24735">
    <property type="entry name" value="DUF7686"/>
    <property type="match status" value="1"/>
</dbReference>
<evidence type="ECO:0000313" key="5">
    <source>
        <dbReference type="Proteomes" id="UP001629230"/>
    </source>
</evidence>
<dbReference type="InterPro" id="IPR056103">
    <property type="entry name" value="DUF7686"/>
</dbReference>
<name>A0ABW9B6K4_9BURK</name>
<comment type="caution">
    <text evidence="4">The sequence shown here is derived from an EMBL/GenBank/DDBJ whole genome shotgun (WGS) entry which is preliminary data.</text>
</comment>
<protein>
    <submittedName>
        <fullName evidence="4">Uncharacterized protein</fullName>
    </submittedName>
</protein>